<feature type="compositionally biased region" description="Polar residues" evidence="1">
    <location>
        <begin position="90"/>
        <end position="104"/>
    </location>
</feature>
<proteinExistence type="predicted"/>
<evidence type="ECO:0000313" key="3">
    <source>
        <dbReference type="Proteomes" id="UP000620596"/>
    </source>
</evidence>
<dbReference type="Proteomes" id="UP000620596">
    <property type="component" value="Unassembled WGS sequence"/>
</dbReference>
<dbReference type="AlphaFoldDB" id="A0A916SAQ7"/>
<accession>A0A916SAQ7</accession>
<keyword evidence="3" id="KW-1185">Reference proteome</keyword>
<dbReference type="EMBL" id="BMIG01000003">
    <property type="protein sequence ID" value="GGA91288.1"/>
    <property type="molecule type" value="Genomic_DNA"/>
</dbReference>
<name>A0A916SAQ7_9BURK</name>
<feature type="region of interest" description="Disordered" evidence="1">
    <location>
        <begin position="1"/>
        <end position="34"/>
    </location>
</feature>
<evidence type="ECO:0008006" key="4">
    <source>
        <dbReference type="Google" id="ProtNLM"/>
    </source>
</evidence>
<comment type="caution">
    <text evidence="2">The sequence shown here is derived from an EMBL/GenBank/DDBJ whole genome shotgun (WGS) entry which is preliminary data.</text>
</comment>
<gene>
    <name evidence="2" type="ORF">GCM10011496_10220</name>
</gene>
<evidence type="ECO:0000313" key="2">
    <source>
        <dbReference type="EMBL" id="GGA91288.1"/>
    </source>
</evidence>
<reference evidence="2" key="1">
    <citation type="journal article" date="2014" name="Int. J. Syst. Evol. Microbiol.">
        <title>Complete genome sequence of Corynebacterium casei LMG S-19264T (=DSM 44701T), isolated from a smear-ripened cheese.</title>
        <authorList>
            <consortium name="US DOE Joint Genome Institute (JGI-PGF)"/>
            <person name="Walter F."/>
            <person name="Albersmeier A."/>
            <person name="Kalinowski J."/>
            <person name="Ruckert C."/>
        </authorList>
    </citation>
    <scope>NUCLEOTIDE SEQUENCE</scope>
    <source>
        <strain evidence="2">CGMCC 1.15322</strain>
    </source>
</reference>
<reference evidence="2" key="2">
    <citation type="submission" date="2020-09" db="EMBL/GenBank/DDBJ databases">
        <authorList>
            <person name="Sun Q."/>
            <person name="Zhou Y."/>
        </authorList>
    </citation>
    <scope>NUCLEOTIDE SEQUENCE</scope>
    <source>
        <strain evidence="2">CGMCC 1.15322</strain>
    </source>
</reference>
<feature type="region of interest" description="Disordered" evidence="1">
    <location>
        <begin position="83"/>
        <end position="107"/>
    </location>
</feature>
<organism evidence="2 3">
    <name type="scientific">Polaromonas eurypsychrophila</name>
    <dbReference type="NCBI Taxonomy" id="1614635"/>
    <lineage>
        <taxon>Bacteria</taxon>
        <taxon>Pseudomonadati</taxon>
        <taxon>Pseudomonadota</taxon>
        <taxon>Betaproteobacteria</taxon>
        <taxon>Burkholderiales</taxon>
        <taxon>Comamonadaceae</taxon>
        <taxon>Polaromonas</taxon>
    </lineage>
</organism>
<evidence type="ECO:0000256" key="1">
    <source>
        <dbReference type="SAM" id="MobiDB-lite"/>
    </source>
</evidence>
<sequence>MTNQAQEPAGLGVPVSPRRDEDMRSAPKRRGRSLGVGWQRSKFSLHGLGRTGIAGPGLRLALLAASLSLSPAFAAKDGERLPSPSLISAEPSTSATSNHQTQRVQGGRLKRAHFGQERASPEASHVADWIVDSGDNQGMPFMIVDKVHAKVLMFDANGRLQGTAPALLGLARGDDSAPGIGDRKISSILPEERTTAAGRFVVSLGRDKHGQEFLWIDYSTALSLHRVVKGKPSEQRAQRLQSASPKDNRISYGCINVPVNFYDKVVSPAFTGTNGVVYILPETRTAQEVFGSYDVNNQQAQIAKSPDSKLAGPAGDPIK</sequence>
<protein>
    <recommendedName>
        <fullName evidence="4">L,D-transpeptidase</fullName>
    </recommendedName>
</protein>